<gene>
    <name evidence="2" type="ORF">CY34DRAFT_19283</name>
</gene>
<proteinExistence type="predicted"/>
<evidence type="ECO:0000313" key="3">
    <source>
        <dbReference type="Proteomes" id="UP000054485"/>
    </source>
</evidence>
<reference evidence="3" key="2">
    <citation type="submission" date="2015-01" db="EMBL/GenBank/DDBJ databases">
        <title>Evolutionary Origins and Diversification of the Mycorrhizal Mutualists.</title>
        <authorList>
            <consortium name="DOE Joint Genome Institute"/>
            <consortium name="Mycorrhizal Genomics Consortium"/>
            <person name="Kohler A."/>
            <person name="Kuo A."/>
            <person name="Nagy L.G."/>
            <person name="Floudas D."/>
            <person name="Copeland A."/>
            <person name="Barry K.W."/>
            <person name="Cichocki N."/>
            <person name="Veneault-Fourrey C."/>
            <person name="LaButti K."/>
            <person name="Lindquist E.A."/>
            <person name="Lipzen A."/>
            <person name="Lundell T."/>
            <person name="Morin E."/>
            <person name="Murat C."/>
            <person name="Riley R."/>
            <person name="Ohm R."/>
            <person name="Sun H."/>
            <person name="Tunlid A."/>
            <person name="Henrissat B."/>
            <person name="Grigoriev I.V."/>
            <person name="Hibbett D.S."/>
            <person name="Martin F."/>
        </authorList>
    </citation>
    <scope>NUCLEOTIDE SEQUENCE [LARGE SCALE GENOMIC DNA]</scope>
    <source>
        <strain evidence="3">UH-Slu-Lm8-n1</strain>
    </source>
</reference>
<keyword evidence="3" id="KW-1185">Reference proteome</keyword>
<name>A0A0D0A1T2_9AGAM</name>
<evidence type="ECO:0000313" key="2">
    <source>
        <dbReference type="EMBL" id="KIK32109.1"/>
    </source>
</evidence>
<feature type="compositionally biased region" description="Pro residues" evidence="1">
    <location>
        <begin position="158"/>
        <end position="168"/>
    </location>
</feature>
<reference evidence="2 3" key="1">
    <citation type="submission" date="2014-04" db="EMBL/GenBank/DDBJ databases">
        <authorList>
            <consortium name="DOE Joint Genome Institute"/>
            <person name="Kuo A."/>
            <person name="Ruytinx J."/>
            <person name="Rineau F."/>
            <person name="Colpaert J."/>
            <person name="Kohler A."/>
            <person name="Nagy L.G."/>
            <person name="Floudas D."/>
            <person name="Copeland A."/>
            <person name="Barry K.W."/>
            <person name="Cichocki N."/>
            <person name="Veneault-Fourrey C."/>
            <person name="LaButti K."/>
            <person name="Lindquist E.A."/>
            <person name="Lipzen A."/>
            <person name="Lundell T."/>
            <person name="Morin E."/>
            <person name="Murat C."/>
            <person name="Sun H."/>
            <person name="Tunlid A."/>
            <person name="Henrissat B."/>
            <person name="Grigoriev I.V."/>
            <person name="Hibbett D.S."/>
            <person name="Martin F."/>
            <person name="Nordberg H.P."/>
            <person name="Cantor M.N."/>
            <person name="Hua S.X."/>
        </authorList>
    </citation>
    <scope>NUCLEOTIDE SEQUENCE [LARGE SCALE GENOMIC DNA]</scope>
    <source>
        <strain evidence="2 3">UH-Slu-Lm8-n1</strain>
    </source>
</reference>
<dbReference type="OrthoDB" id="2613522at2759"/>
<organism evidence="2 3">
    <name type="scientific">Suillus luteus UH-Slu-Lm8-n1</name>
    <dbReference type="NCBI Taxonomy" id="930992"/>
    <lineage>
        <taxon>Eukaryota</taxon>
        <taxon>Fungi</taxon>
        <taxon>Dikarya</taxon>
        <taxon>Basidiomycota</taxon>
        <taxon>Agaricomycotina</taxon>
        <taxon>Agaricomycetes</taxon>
        <taxon>Agaricomycetidae</taxon>
        <taxon>Boletales</taxon>
        <taxon>Suillineae</taxon>
        <taxon>Suillaceae</taxon>
        <taxon>Suillus</taxon>
    </lineage>
</organism>
<evidence type="ECO:0000256" key="1">
    <source>
        <dbReference type="SAM" id="MobiDB-lite"/>
    </source>
</evidence>
<protein>
    <submittedName>
        <fullName evidence="2">Uncharacterized protein</fullName>
    </submittedName>
</protein>
<dbReference type="HOGENOM" id="CLU_076167_0_0_1"/>
<sequence length="366" mass="41238">MNIVSASSSATDIHNVKIAHLVSTSTQTNVPLAAIYKENISNANEEAIIESAILSPQHALEIEHILVERNAFPTATVVNVIRTAQLIEQESMLITNPSTKQSILHYQACICRLCYLLLPSNIKEDILKATFVILERMTTQVARPPSPHHLDEYVRIPSTPPSEAPKPILPSSAPHMAIKSQATVSPPDLEPGTKTVPIVIDDTPLSSPNTHVTRREQKRRLHISSKSISPDKPPVKVSPTTSLPTKFLTKADSTNFVCRNCKVLGHHHKHCPKYWCCICYRNAPGHLSIYCKELKTKREENKIREPPSDDHKRPDFYTDLTVWEAHVDEDETQAWEKEHVDKLAEFEKCYAHDFSDDPINYTNQDD</sequence>
<dbReference type="Proteomes" id="UP000054485">
    <property type="component" value="Unassembled WGS sequence"/>
</dbReference>
<dbReference type="EMBL" id="KN836400">
    <property type="protein sequence ID" value="KIK32109.1"/>
    <property type="molecule type" value="Genomic_DNA"/>
</dbReference>
<feature type="region of interest" description="Disordered" evidence="1">
    <location>
        <begin position="142"/>
        <end position="242"/>
    </location>
</feature>
<dbReference type="InParanoid" id="A0A0D0A1T2"/>
<feature type="compositionally biased region" description="Low complexity" evidence="1">
    <location>
        <begin position="224"/>
        <end position="239"/>
    </location>
</feature>
<accession>A0A0D0A1T2</accession>
<dbReference type="AlphaFoldDB" id="A0A0D0A1T2"/>